<dbReference type="AlphaFoldDB" id="A0AAV7N498"/>
<evidence type="ECO:0000256" key="1">
    <source>
        <dbReference type="SAM" id="MobiDB-lite"/>
    </source>
</evidence>
<evidence type="ECO:0000313" key="2">
    <source>
        <dbReference type="EMBL" id="KAJ1110079.1"/>
    </source>
</evidence>
<evidence type="ECO:0000313" key="3">
    <source>
        <dbReference type="Proteomes" id="UP001066276"/>
    </source>
</evidence>
<dbReference type="Proteomes" id="UP001066276">
    <property type="component" value="Chromosome 9"/>
</dbReference>
<organism evidence="2 3">
    <name type="scientific">Pleurodeles waltl</name>
    <name type="common">Iberian ribbed newt</name>
    <dbReference type="NCBI Taxonomy" id="8319"/>
    <lineage>
        <taxon>Eukaryota</taxon>
        <taxon>Metazoa</taxon>
        <taxon>Chordata</taxon>
        <taxon>Craniata</taxon>
        <taxon>Vertebrata</taxon>
        <taxon>Euteleostomi</taxon>
        <taxon>Amphibia</taxon>
        <taxon>Batrachia</taxon>
        <taxon>Caudata</taxon>
        <taxon>Salamandroidea</taxon>
        <taxon>Salamandridae</taxon>
        <taxon>Pleurodelinae</taxon>
        <taxon>Pleurodeles</taxon>
    </lineage>
</organism>
<accession>A0AAV7N498</accession>
<sequence length="117" mass="12432">MRFFAPAPMVALWCPVLQENRLPRGGLLFQDPGEASVVFLTPDRGAPGSSWVHSAESTAGPAAPVRSAPAKPGPEKRCPRILQSRPGAALLPQGRVPRSRGAHSLSHLRSAAVLQRV</sequence>
<gene>
    <name evidence="2" type="ORF">NDU88_007434</name>
</gene>
<dbReference type="EMBL" id="JANPWB010000013">
    <property type="protein sequence ID" value="KAJ1110079.1"/>
    <property type="molecule type" value="Genomic_DNA"/>
</dbReference>
<feature type="region of interest" description="Disordered" evidence="1">
    <location>
        <begin position="49"/>
        <end position="80"/>
    </location>
</feature>
<proteinExistence type="predicted"/>
<protein>
    <submittedName>
        <fullName evidence="2">Uncharacterized protein</fullName>
    </submittedName>
</protein>
<reference evidence="2" key="1">
    <citation type="journal article" date="2022" name="bioRxiv">
        <title>Sequencing and chromosome-scale assembly of the giantPleurodeles waltlgenome.</title>
        <authorList>
            <person name="Brown T."/>
            <person name="Elewa A."/>
            <person name="Iarovenko S."/>
            <person name="Subramanian E."/>
            <person name="Araus A.J."/>
            <person name="Petzold A."/>
            <person name="Susuki M."/>
            <person name="Suzuki K.-i.T."/>
            <person name="Hayashi T."/>
            <person name="Toyoda A."/>
            <person name="Oliveira C."/>
            <person name="Osipova E."/>
            <person name="Leigh N.D."/>
            <person name="Simon A."/>
            <person name="Yun M.H."/>
        </authorList>
    </citation>
    <scope>NUCLEOTIDE SEQUENCE</scope>
    <source>
        <strain evidence="2">20211129_DDA</strain>
        <tissue evidence="2">Liver</tissue>
    </source>
</reference>
<comment type="caution">
    <text evidence="2">The sequence shown here is derived from an EMBL/GenBank/DDBJ whole genome shotgun (WGS) entry which is preliminary data.</text>
</comment>
<name>A0AAV7N498_PLEWA</name>
<keyword evidence="3" id="KW-1185">Reference proteome</keyword>